<dbReference type="AlphaFoldDB" id="A0AA39XME3"/>
<dbReference type="InterPro" id="IPR056884">
    <property type="entry name" value="NPHP3-like_N"/>
</dbReference>
<organism evidence="3 4">
    <name type="scientific">Bombardia bombarda</name>
    <dbReference type="NCBI Taxonomy" id="252184"/>
    <lineage>
        <taxon>Eukaryota</taxon>
        <taxon>Fungi</taxon>
        <taxon>Dikarya</taxon>
        <taxon>Ascomycota</taxon>
        <taxon>Pezizomycotina</taxon>
        <taxon>Sordariomycetes</taxon>
        <taxon>Sordariomycetidae</taxon>
        <taxon>Sordariales</taxon>
        <taxon>Lasiosphaeriaceae</taxon>
        <taxon>Bombardia</taxon>
    </lineage>
</organism>
<dbReference type="EMBL" id="JAULSR010000001">
    <property type="protein sequence ID" value="KAK0636719.1"/>
    <property type="molecule type" value="Genomic_DNA"/>
</dbReference>
<evidence type="ECO:0000259" key="2">
    <source>
        <dbReference type="Pfam" id="PF24883"/>
    </source>
</evidence>
<dbReference type="Proteomes" id="UP001174934">
    <property type="component" value="Unassembled WGS sequence"/>
</dbReference>
<keyword evidence="1" id="KW-0677">Repeat</keyword>
<feature type="non-terminal residue" evidence="3">
    <location>
        <position position="168"/>
    </location>
</feature>
<protein>
    <recommendedName>
        <fullName evidence="2">Nephrocystin 3-like N-terminal domain-containing protein</fullName>
    </recommendedName>
</protein>
<dbReference type="Gene3D" id="3.40.50.300">
    <property type="entry name" value="P-loop containing nucleotide triphosphate hydrolases"/>
    <property type="match status" value="1"/>
</dbReference>
<proteinExistence type="predicted"/>
<sequence length="168" mass="19010">ASEERNKILDWLQSLTPINFAAQQSDFINRRQAGTGQWLLESPLFCQWVENQKQTLFCPGIPGAGKTMLTAIVVDELAARFHDKQDVGLAVVYCNFRQHDQQTANHLVSNILKQLAESQSDLPTSLRDLYKRHIGRHTQPSIEEISTTLSRVAEKYTTLFVAIDALDE</sequence>
<reference evidence="3" key="1">
    <citation type="submission" date="2023-06" db="EMBL/GenBank/DDBJ databases">
        <title>Genome-scale phylogeny and comparative genomics of the fungal order Sordariales.</title>
        <authorList>
            <consortium name="Lawrence Berkeley National Laboratory"/>
            <person name="Hensen N."/>
            <person name="Bonometti L."/>
            <person name="Westerberg I."/>
            <person name="Brannstrom I.O."/>
            <person name="Guillou S."/>
            <person name="Cros-Aarteil S."/>
            <person name="Calhoun S."/>
            <person name="Haridas S."/>
            <person name="Kuo A."/>
            <person name="Mondo S."/>
            <person name="Pangilinan J."/>
            <person name="Riley R."/>
            <person name="LaButti K."/>
            <person name="Andreopoulos B."/>
            <person name="Lipzen A."/>
            <person name="Chen C."/>
            <person name="Yanf M."/>
            <person name="Daum C."/>
            <person name="Ng V."/>
            <person name="Clum A."/>
            <person name="Steindorff A."/>
            <person name="Ohm R."/>
            <person name="Martin F."/>
            <person name="Silar P."/>
            <person name="Natvig D."/>
            <person name="Lalanne C."/>
            <person name="Gautier V."/>
            <person name="Ament-velasquez S.L."/>
            <person name="Kruys A."/>
            <person name="Hutchinson M.I."/>
            <person name="Powell A.J."/>
            <person name="Barry K."/>
            <person name="Miller A.N."/>
            <person name="Grigoriev I.V."/>
            <person name="Debuchy R."/>
            <person name="Gladieux P."/>
            <person name="Thoren M.H."/>
            <person name="Johannesson H."/>
        </authorList>
    </citation>
    <scope>NUCLEOTIDE SEQUENCE</scope>
    <source>
        <strain evidence="3">SMH3391-2</strain>
    </source>
</reference>
<dbReference type="InterPro" id="IPR027417">
    <property type="entry name" value="P-loop_NTPase"/>
</dbReference>
<dbReference type="Pfam" id="PF24883">
    <property type="entry name" value="NPHP3_N"/>
    <property type="match status" value="1"/>
</dbReference>
<comment type="caution">
    <text evidence="3">The sequence shown here is derived from an EMBL/GenBank/DDBJ whole genome shotgun (WGS) entry which is preliminary data.</text>
</comment>
<gene>
    <name evidence="3" type="ORF">B0T17DRAFT_476286</name>
</gene>
<dbReference type="PANTHER" id="PTHR10039">
    <property type="entry name" value="AMELOGENIN"/>
    <property type="match status" value="1"/>
</dbReference>
<evidence type="ECO:0000256" key="1">
    <source>
        <dbReference type="ARBA" id="ARBA00022737"/>
    </source>
</evidence>
<evidence type="ECO:0000313" key="3">
    <source>
        <dbReference type="EMBL" id="KAK0636719.1"/>
    </source>
</evidence>
<name>A0AA39XME3_9PEZI</name>
<accession>A0AA39XME3</accession>
<keyword evidence="4" id="KW-1185">Reference proteome</keyword>
<evidence type="ECO:0000313" key="4">
    <source>
        <dbReference type="Proteomes" id="UP001174934"/>
    </source>
</evidence>
<dbReference type="PANTHER" id="PTHR10039:SF15">
    <property type="entry name" value="NACHT DOMAIN-CONTAINING PROTEIN"/>
    <property type="match status" value="1"/>
</dbReference>
<feature type="non-terminal residue" evidence="3">
    <location>
        <position position="1"/>
    </location>
</feature>
<feature type="domain" description="Nephrocystin 3-like N-terminal" evidence="2">
    <location>
        <begin position="34"/>
        <end position="168"/>
    </location>
</feature>